<feature type="chain" id="PRO_5008581857" description="Protein TsetseEP domain-containing protein" evidence="1">
    <location>
        <begin position="19"/>
        <end position="218"/>
    </location>
</feature>
<evidence type="ECO:0008006" key="3">
    <source>
        <dbReference type="Google" id="ProtNLM"/>
    </source>
</evidence>
<name>A0A1B6E6L6_9HEMI</name>
<reference evidence="2" key="1">
    <citation type="submission" date="2015-12" db="EMBL/GenBank/DDBJ databases">
        <title>De novo transcriptome assembly of four potential Pierce s Disease insect vectors from Arizona vineyards.</title>
        <authorList>
            <person name="Tassone E.E."/>
        </authorList>
    </citation>
    <scope>NUCLEOTIDE SEQUENCE</scope>
</reference>
<protein>
    <recommendedName>
        <fullName evidence="3">Protein TsetseEP domain-containing protein</fullName>
    </recommendedName>
</protein>
<accession>A0A1B6E6L6</accession>
<gene>
    <name evidence="2" type="ORF">g.19415</name>
</gene>
<keyword evidence="1" id="KW-0732">Signal</keyword>
<sequence>MFNDIGVVLLVGLVVVNGSVLLNKTSHGQNIKPSAKELLEIFQNEIMKTSKQFSKFSGERNKLQNEINLFKLKDFQCSEAYFNNELDTLKLFLQNDYCRNFTVTLKAFGGALRNISTFFENLLDSAEEVYNDLLDCQSASGFGKITCLFNLYSKAIQFISEYKDTAVEHLNELKSYVALLIADFYGCLGWKPQALSFKISQLKSKIDLCAKSISMTNK</sequence>
<proteinExistence type="predicted"/>
<evidence type="ECO:0000313" key="2">
    <source>
        <dbReference type="EMBL" id="JAS33571.1"/>
    </source>
</evidence>
<feature type="signal peptide" evidence="1">
    <location>
        <begin position="1"/>
        <end position="18"/>
    </location>
</feature>
<dbReference type="EMBL" id="GEDC01003727">
    <property type="protein sequence ID" value="JAS33571.1"/>
    <property type="molecule type" value="Transcribed_RNA"/>
</dbReference>
<evidence type="ECO:0000256" key="1">
    <source>
        <dbReference type="SAM" id="SignalP"/>
    </source>
</evidence>
<organism evidence="2">
    <name type="scientific">Clastoptera arizonana</name>
    <name type="common">Arizona spittle bug</name>
    <dbReference type="NCBI Taxonomy" id="38151"/>
    <lineage>
        <taxon>Eukaryota</taxon>
        <taxon>Metazoa</taxon>
        <taxon>Ecdysozoa</taxon>
        <taxon>Arthropoda</taxon>
        <taxon>Hexapoda</taxon>
        <taxon>Insecta</taxon>
        <taxon>Pterygota</taxon>
        <taxon>Neoptera</taxon>
        <taxon>Paraneoptera</taxon>
        <taxon>Hemiptera</taxon>
        <taxon>Auchenorrhyncha</taxon>
        <taxon>Cercopoidea</taxon>
        <taxon>Clastopteridae</taxon>
        <taxon>Clastoptera</taxon>
    </lineage>
</organism>
<dbReference type="AlphaFoldDB" id="A0A1B6E6L6"/>